<dbReference type="EMBL" id="CAJNOJ010003608">
    <property type="protein sequence ID" value="CAF1564852.1"/>
    <property type="molecule type" value="Genomic_DNA"/>
</dbReference>
<sequence>SRLSIASASNTSGYHSNRNVLSASSEPSIVDLHTIDRITKYGELSPNSRKLNDDEILQQPIVRNLDNGKYMPLIDANPMTQTILERVRRSESMIPSRRGSLI</sequence>
<name>A0A815Y2M8_ADIRI</name>
<accession>A0A815Y2M8</accession>
<organism evidence="2 3">
    <name type="scientific">Adineta ricciae</name>
    <name type="common">Rotifer</name>
    <dbReference type="NCBI Taxonomy" id="249248"/>
    <lineage>
        <taxon>Eukaryota</taxon>
        <taxon>Metazoa</taxon>
        <taxon>Spiralia</taxon>
        <taxon>Gnathifera</taxon>
        <taxon>Rotifera</taxon>
        <taxon>Eurotatoria</taxon>
        <taxon>Bdelloidea</taxon>
        <taxon>Adinetida</taxon>
        <taxon>Adinetidae</taxon>
        <taxon>Adineta</taxon>
    </lineage>
</organism>
<feature type="non-terminal residue" evidence="2">
    <location>
        <position position="102"/>
    </location>
</feature>
<feature type="non-terminal residue" evidence="2">
    <location>
        <position position="1"/>
    </location>
</feature>
<evidence type="ECO:0000313" key="2">
    <source>
        <dbReference type="EMBL" id="CAF1564852.1"/>
    </source>
</evidence>
<reference evidence="2" key="1">
    <citation type="submission" date="2021-02" db="EMBL/GenBank/DDBJ databases">
        <authorList>
            <person name="Nowell W R."/>
        </authorList>
    </citation>
    <scope>NUCLEOTIDE SEQUENCE</scope>
</reference>
<evidence type="ECO:0000313" key="3">
    <source>
        <dbReference type="Proteomes" id="UP000663852"/>
    </source>
</evidence>
<evidence type="ECO:0000256" key="1">
    <source>
        <dbReference type="SAM" id="MobiDB-lite"/>
    </source>
</evidence>
<comment type="caution">
    <text evidence="2">The sequence shown here is derived from an EMBL/GenBank/DDBJ whole genome shotgun (WGS) entry which is preliminary data.</text>
</comment>
<feature type="region of interest" description="Disordered" evidence="1">
    <location>
        <begin position="1"/>
        <end position="25"/>
    </location>
</feature>
<proteinExistence type="predicted"/>
<dbReference type="Proteomes" id="UP000663852">
    <property type="component" value="Unassembled WGS sequence"/>
</dbReference>
<gene>
    <name evidence="2" type="ORF">EDS130_LOCUS46771</name>
</gene>
<dbReference type="AlphaFoldDB" id="A0A815Y2M8"/>
<protein>
    <submittedName>
        <fullName evidence="2">Uncharacterized protein</fullName>
    </submittedName>
</protein>